<keyword evidence="7" id="KW-1185">Reference proteome</keyword>
<reference evidence="6 7" key="1">
    <citation type="journal article" date="2011" name="Nat. Biotechnol.">
        <title>Comparative genomic analysis of the thermophilic biomass-degrading fungi Myceliophthora thermophila and Thielavia terrestris.</title>
        <authorList>
            <person name="Berka R.M."/>
            <person name="Grigoriev I.V."/>
            <person name="Otillar R."/>
            <person name="Salamov A."/>
            <person name="Grimwood J."/>
            <person name="Reid I."/>
            <person name="Ishmael N."/>
            <person name="John T."/>
            <person name="Darmond C."/>
            <person name="Moisan M.-C."/>
            <person name="Henrissat B."/>
            <person name="Coutinho P.M."/>
            <person name="Lombard V."/>
            <person name="Natvig D.O."/>
            <person name="Lindquist E."/>
            <person name="Schmutz J."/>
            <person name="Lucas S."/>
            <person name="Harris P."/>
            <person name="Powlowski J."/>
            <person name="Bellemare A."/>
            <person name="Taylor D."/>
            <person name="Butler G."/>
            <person name="de Vries R.P."/>
            <person name="Allijn I.E."/>
            <person name="van den Brink J."/>
            <person name="Ushinsky S."/>
            <person name="Storms R."/>
            <person name="Powell A.J."/>
            <person name="Paulsen I.T."/>
            <person name="Elbourne L.D.H."/>
            <person name="Baker S.E."/>
            <person name="Magnuson J."/>
            <person name="LaBoissiere S."/>
            <person name="Clutterbuck A.J."/>
            <person name="Martinez D."/>
            <person name="Wogulis M."/>
            <person name="de Leon A.L."/>
            <person name="Rey M.W."/>
            <person name="Tsang A."/>
        </authorList>
    </citation>
    <scope>NUCLEOTIDE SEQUENCE [LARGE SCALE GENOMIC DNA]</scope>
    <source>
        <strain evidence="7">ATCC 42464 / BCRC 31852 / DSM 1799</strain>
    </source>
</reference>
<dbReference type="HOGENOM" id="CLU_3015850_0_0_1"/>
<dbReference type="Gene3D" id="1.20.1510.10">
    <property type="entry name" value="Cation efflux protein transmembrane domain"/>
    <property type="match status" value="1"/>
</dbReference>
<feature type="domain" description="Cation efflux protein transmembrane" evidence="5">
    <location>
        <begin position="10"/>
        <end position="43"/>
    </location>
</feature>
<dbReference type="VEuPathDB" id="FungiDB:MYCTH_2296142"/>
<dbReference type="InterPro" id="IPR027469">
    <property type="entry name" value="Cation_efflux_TMD_sf"/>
</dbReference>
<dbReference type="AlphaFoldDB" id="G2Q0J6"/>
<evidence type="ECO:0000313" key="6">
    <source>
        <dbReference type="EMBL" id="AEO54057.1"/>
    </source>
</evidence>
<protein>
    <recommendedName>
        <fullName evidence="5">Cation efflux protein transmembrane domain-containing protein</fullName>
    </recommendedName>
</protein>
<gene>
    <name evidence="6" type="ORF">MYCTH_2296142</name>
</gene>
<proteinExistence type="predicted"/>
<keyword evidence="2" id="KW-0812">Transmembrane</keyword>
<comment type="subcellular location">
    <subcellularLocation>
        <location evidence="1">Membrane</location>
        <topology evidence="1">Multi-pass membrane protein</topology>
    </subcellularLocation>
</comment>
<evidence type="ECO:0000256" key="2">
    <source>
        <dbReference type="ARBA" id="ARBA00022692"/>
    </source>
</evidence>
<evidence type="ECO:0000256" key="1">
    <source>
        <dbReference type="ARBA" id="ARBA00004141"/>
    </source>
</evidence>
<dbReference type="GO" id="GO:0016020">
    <property type="term" value="C:membrane"/>
    <property type="evidence" value="ECO:0007669"/>
    <property type="project" value="UniProtKB-SubCell"/>
</dbReference>
<dbReference type="EMBL" id="CP003002">
    <property type="protein sequence ID" value="AEO54057.1"/>
    <property type="molecule type" value="Genomic_DNA"/>
</dbReference>
<keyword evidence="3" id="KW-1133">Transmembrane helix</keyword>
<dbReference type="RefSeq" id="XP_003659302.1">
    <property type="nucleotide sequence ID" value="XM_003659254.1"/>
</dbReference>
<accession>G2Q0J6</accession>
<sequence length="56" mass="6280">MGWSKSTRIRVMLALDTLFFLLELGVGFAVQSLALMADAFHMVRTSSTSQTRRPAY</sequence>
<evidence type="ECO:0000256" key="4">
    <source>
        <dbReference type="ARBA" id="ARBA00023136"/>
    </source>
</evidence>
<dbReference type="InterPro" id="IPR058533">
    <property type="entry name" value="Cation_efflux_TM"/>
</dbReference>
<dbReference type="InParanoid" id="G2Q0J6"/>
<dbReference type="GeneID" id="11509141"/>
<evidence type="ECO:0000259" key="5">
    <source>
        <dbReference type="Pfam" id="PF01545"/>
    </source>
</evidence>
<dbReference type="Proteomes" id="UP000007322">
    <property type="component" value="Chromosome 1"/>
</dbReference>
<keyword evidence="4" id="KW-0472">Membrane</keyword>
<dbReference type="Pfam" id="PF01545">
    <property type="entry name" value="Cation_efflux"/>
    <property type="match status" value="1"/>
</dbReference>
<dbReference type="KEGG" id="mtm:MYCTH_2296142"/>
<evidence type="ECO:0000256" key="3">
    <source>
        <dbReference type="ARBA" id="ARBA00022989"/>
    </source>
</evidence>
<organism evidence="6 7">
    <name type="scientific">Thermothelomyces thermophilus (strain ATCC 42464 / BCRC 31852 / DSM 1799)</name>
    <name type="common">Sporotrichum thermophile</name>
    <dbReference type="NCBI Taxonomy" id="573729"/>
    <lineage>
        <taxon>Eukaryota</taxon>
        <taxon>Fungi</taxon>
        <taxon>Dikarya</taxon>
        <taxon>Ascomycota</taxon>
        <taxon>Pezizomycotina</taxon>
        <taxon>Sordariomycetes</taxon>
        <taxon>Sordariomycetidae</taxon>
        <taxon>Sordariales</taxon>
        <taxon>Chaetomiaceae</taxon>
        <taxon>Thermothelomyces</taxon>
    </lineage>
</organism>
<name>G2Q0J6_THET4</name>
<evidence type="ECO:0000313" key="7">
    <source>
        <dbReference type="Proteomes" id="UP000007322"/>
    </source>
</evidence>
<dbReference type="SUPFAM" id="SSF161111">
    <property type="entry name" value="Cation efflux protein transmembrane domain-like"/>
    <property type="match status" value="1"/>
</dbReference>